<evidence type="ECO:0000259" key="13">
    <source>
        <dbReference type="Pfam" id="PF04602"/>
    </source>
</evidence>
<feature type="transmembrane region" description="Helical" evidence="12">
    <location>
        <begin position="52"/>
        <end position="70"/>
    </location>
</feature>
<dbReference type="InterPro" id="IPR032731">
    <property type="entry name" value="Arabino_trans_C"/>
</dbReference>
<evidence type="ECO:0000313" key="16">
    <source>
        <dbReference type="EMBL" id="QVI24425.1"/>
    </source>
</evidence>
<dbReference type="Pfam" id="PF17689">
    <property type="entry name" value="Arabino_trans_N"/>
    <property type="match status" value="1"/>
</dbReference>
<keyword evidence="10" id="KW-0961">Cell wall biogenesis/degradation</keyword>
<dbReference type="Gene3D" id="2.60.120.940">
    <property type="entry name" value="EmbC, C-terminal domain, subdomain 2"/>
    <property type="match status" value="1"/>
</dbReference>
<comment type="function">
    <text evidence="1">Arabinosyl transferase responsible for the polymerization of arabinose into the arabinan of arabinogalactan.</text>
</comment>
<keyword evidence="7 12" id="KW-0812">Transmembrane</keyword>
<evidence type="ECO:0000256" key="4">
    <source>
        <dbReference type="ARBA" id="ARBA00022475"/>
    </source>
</evidence>
<name>A0ABX8CWZ6_9NOCA</name>
<dbReference type="Gene3D" id="3.40.190.160">
    <property type="match status" value="1"/>
</dbReference>
<evidence type="ECO:0000313" key="17">
    <source>
        <dbReference type="Proteomes" id="UP000683310"/>
    </source>
</evidence>
<evidence type="ECO:0000256" key="9">
    <source>
        <dbReference type="ARBA" id="ARBA00023136"/>
    </source>
</evidence>
<dbReference type="Pfam" id="PF04602">
    <property type="entry name" value="Arabinose_trans"/>
    <property type="match status" value="1"/>
</dbReference>
<evidence type="ECO:0000256" key="7">
    <source>
        <dbReference type="ARBA" id="ARBA00022692"/>
    </source>
</evidence>
<feature type="transmembrane region" description="Helical" evidence="12">
    <location>
        <begin position="355"/>
        <end position="377"/>
    </location>
</feature>
<accession>A0ABX8CWZ6</accession>
<evidence type="ECO:0000256" key="12">
    <source>
        <dbReference type="SAM" id="Phobius"/>
    </source>
</evidence>
<feature type="transmembrane region" description="Helical" evidence="12">
    <location>
        <begin position="438"/>
        <end position="466"/>
    </location>
</feature>
<feature type="transmembrane region" description="Helical" evidence="12">
    <location>
        <begin position="688"/>
        <end position="713"/>
    </location>
</feature>
<evidence type="ECO:0000256" key="2">
    <source>
        <dbReference type="ARBA" id="ARBA00004651"/>
    </source>
</evidence>
<keyword evidence="4" id="KW-1003">Cell membrane</keyword>
<feature type="region of interest" description="Disordered" evidence="11">
    <location>
        <begin position="819"/>
        <end position="856"/>
    </location>
</feature>
<feature type="transmembrane region" description="Helical" evidence="12">
    <location>
        <begin position="597"/>
        <end position="617"/>
    </location>
</feature>
<reference evidence="16 17" key="1">
    <citation type="submission" date="2021-04" db="EMBL/GenBank/DDBJ databases">
        <title>Nocardia tengchongensis.</title>
        <authorList>
            <person name="Zhuang k."/>
            <person name="Ran Y."/>
            <person name="Li W."/>
        </authorList>
    </citation>
    <scope>NUCLEOTIDE SEQUENCE [LARGE SCALE GENOMIC DNA]</scope>
    <source>
        <strain evidence="16 17">CFH S0057</strain>
    </source>
</reference>
<evidence type="ECO:0000256" key="6">
    <source>
        <dbReference type="ARBA" id="ARBA00022679"/>
    </source>
</evidence>
<keyword evidence="17" id="KW-1185">Reference proteome</keyword>
<dbReference type="InterPro" id="IPR007680">
    <property type="entry name" value="Arabino_trans_central"/>
</dbReference>
<evidence type="ECO:0000259" key="14">
    <source>
        <dbReference type="Pfam" id="PF14896"/>
    </source>
</evidence>
<feature type="transmembrane region" description="Helical" evidence="12">
    <location>
        <begin position="284"/>
        <end position="302"/>
    </location>
</feature>
<sequence length="1120" mass="118831">MPGSSVFLADDDEDRLGSAVVTDVLEKAGQDAAGSAGAEPERRLRGGWARPLALIAGLIAVLAALAVPFLPVRVDHTTLTWPQGNSTQSIEAPLISYAPQSFDATIPCAAVTQLGAKGGTLAATGPDGAPDLEKYGFVAKVTAASTTADGVTTPGKLEAVLHHKTLLSVPVDQLGAGCVLTVHSGFTSSTATLSGSTVAPVTLDGDYRPQLVGIFSDLTVSDGVKVTAEVDSRFSSTPSPLKRIAIWTAIIGTVVALAALFGLDRLDGRRSRRFLPKHWWTFQPVDAAVLGTLVLWHFIGATTSDDGYQFGMGRVSIHAGYMANYFGYFGVPETPVGTPYYDLIGHMAQISPASVWMRLPALLAGALIWLVLSREVIPRLGARVRRDRIAVWTGGLGFLAIWLPYNNGLRPEPLVALGVLLTWVSVERAIATGRLLPFGIAVTIGAFTCTVGPSGIICFAPLLAGIRPIWRILNRRATDLGKPTAPGASTLTILRARAGAYLTLAAPVVAAGAVVLAIMFCDQPLASMSEMSRVHTAVGPDVHWDAEYIRYQYLFMPTIDGSLARRFGMFAFWIGLLVCTAVLLRKGGRIPFTASGPVRRVLGTGVGVILLMMLTPTKWTHHNGIYAGLAGVVAVLTAVAVGPRVMRSPRNRALFAAVIAFALAAAFASINGWWYVSNWSISWNDKPVVLAGFLVSKLFLGLALALLALAGWFHVRAPEQPGPHRISKLGWRFIAIPPLTVAAAFMVVFEVAMLAKGAVAQYPAYSLARSNVDAVLGKPCGLARDVRVEEHPNEGMLVPLTGDAHSAFAADATGFSPHGVATDLRPDDDLDTGGSVASAVSGRSSGTADGTTTAPLPFGLDSSTPVLGSYNSSEAVSTLTTGWYALPAAKDRAGIISIAAAGRIRSVDKDGIVTPGQSVEVEYGVPGADGVPEAQGRVTPIDIGPAPTWRNLRTPLSDIPADATAIRIVATDRDSDPKQWVALTPPRIPHTVSLEDYVGRTKPVLLDWEVGLQFPCQRPFDHLDGIAEVPEYRILPDRGGAAMTTLWQSHDGGGALGWSSMLLRPVTIATFLDNDPRRDWGELQRYERIDSSAQTAKPSVTVETHSGRWNPGPINVTGWQ</sequence>
<keyword evidence="5" id="KW-0328">Glycosyltransferase</keyword>
<keyword evidence="9 12" id="KW-0472">Membrane</keyword>
<feature type="compositionally biased region" description="Low complexity" evidence="11">
    <location>
        <begin position="833"/>
        <end position="846"/>
    </location>
</feature>
<evidence type="ECO:0000256" key="3">
    <source>
        <dbReference type="ARBA" id="ARBA00008195"/>
    </source>
</evidence>
<evidence type="ECO:0000259" key="15">
    <source>
        <dbReference type="Pfam" id="PF17689"/>
    </source>
</evidence>
<feature type="domain" description="Arabinosyltransferas concanavalin like" evidence="15">
    <location>
        <begin position="75"/>
        <end position="233"/>
    </location>
</feature>
<feature type="transmembrane region" description="Helical" evidence="12">
    <location>
        <begin position="567"/>
        <end position="585"/>
    </location>
</feature>
<evidence type="ECO:0000256" key="5">
    <source>
        <dbReference type="ARBA" id="ARBA00022676"/>
    </source>
</evidence>
<feature type="transmembrane region" description="Helical" evidence="12">
    <location>
        <begin position="499"/>
        <end position="520"/>
    </location>
</feature>
<protein>
    <submittedName>
        <fullName evidence="16">Arabinosyltransferase domain-containing protein</fullName>
    </submittedName>
</protein>
<dbReference type="EMBL" id="CP074371">
    <property type="protein sequence ID" value="QVI24425.1"/>
    <property type="molecule type" value="Genomic_DNA"/>
</dbReference>
<dbReference type="InterPro" id="IPR042486">
    <property type="entry name" value="Arabino_trans_C_2"/>
</dbReference>
<feature type="transmembrane region" description="Helical" evidence="12">
    <location>
        <begin position="623"/>
        <end position="641"/>
    </location>
</feature>
<organism evidence="16 17">
    <name type="scientific">Nocardia tengchongensis</name>
    <dbReference type="NCBI Taxonomy" id="2055889"/>
    <lineage>
        <taxon>Bacteria</taxon>
        <taxon>Bacillati</taxon>
        <taxon>Actinomycetota</taxon>
        <taxon>Actinomycetes</taxon>
        <taxon>Mycobacteriales</taxon>
        <taxon>Nocardiaceae</taxon>
        <taxon>Nocardia</taxon>
    </lineage>
</organism>
<comment type="similarity">
    <text evidence="3">Belongs to the emb family.</text>
</comment>
<keyword evidence="6" id="KW-0808">Transferase</keyword>
<feature type="region of interest" description="Disordered" evidence="11">
    <location>
        <begin position="923"/>
        <end position="942"/>
    </location>
</feature>
<evidence type="ECO:0000256" key="1">
    <source>
        <dbReference type="ARBA" id="ARBA00003001"/>
    </source>
</evidence>
<evidence type="ECO:0000256" key="10">
    <source>
        <dbReference type="ARBA" id="ARBA00023316"/>
    </source>
</evidence>
<feature type="domain" description="Arabinosyltransferase C-terminal" evidence="14">
    <location>
        <begin position="751"/>
        <end position="1115"/>
    </location>
</feature>
<feature type="transmembrane region" description="Helical" evidence="12">
    <location>
        <begin position="244"/>
        <end position="263"/>
    </location>
</feature>
<feature type="transmembrane region" description="Helical" evidence="12">
    <location>
        <begin position="389"/>
        <end position="405"/>
    </location>
</feature>
<dbReference type="InterPro" id="IPR040920">
    <property type="entry name" value="Arabino_trans_N"/>
</dbReference>
<keyword evidence="8 12" id="KW-1133">Transmembrane helix</keyword>
<gene>
    <name evidence="16" type="ORF">KHQ06_17805</name>
</gene>
<dbReference type="Gene3D" id="2.60.120.610">
    <property type="entry name" value="arabinofuranosyltransferase like domain"/>
    <property type="match status" value="1"/>
</dbReference>
<evidence type="ECO:0000256" key="11">
    <source>
        <dbReference type="SAM" id="MobiDB-lite"/>
    </source>
</evidence>
<dbReference type="Proteomes" id="UP000683310">
    <property type="component" value="Chromosome"/>
</dbReference>
<evidence type="ECO:0000256" key="8">
    <source>
        <dbReference type="ARBA" id="ARBA00022989"/>
    </source>
</evidence>
<feature type="domain" description="Arabinofuranosyltransferase central" evidence="13">
    <location>
        <begin position="237"/>
        <end position="716"/>
    </location>
</feature>
<dbReference type="Pfam" id="PF14896">
    <property type="entry name" value="Arabino_trans_C"/>
    <property type="match status" value="1"/>
</dbReference>
<proteinExistence type="inferred from homology"/>
<dbReference type="InterPro" id="IPR027451">
    <property type="entry name" value="EmbABC_dom1"/>
</dbReference>
<comment type="subcellular location">
    <subcellularLocation>
        <location evidence="2">Cell membrane</location>
        <topology evidence="2">Multi-pass membrane protein</topology>
    </subcellularLocation>
</comment>
<feature type="transmembrane region" description="Helical" evidence="12">
    <location>
        <begin position="733"/>
        <end position="755"/>
    </location>
</feature>
<feature type="transmembrane region" description="Helical" evidence="12">
    <location>
        <begin position="653"/>
        <end position="676"/>
    </location>
</feature>